<evidence type="ECO:0000256" key="1">
    <source>
        <dbReference type="SAM" id="MobiDB-lite"/>
    </source>
</evidence>
<comment type="caution">
    <text evidence="2">The sequence shown here is derived from an EMBL/GenBank/DDBJ whole genome shotgun (WGS) entry which is preliminary data.</text>
</comment>
<feature type="region of interest" description="Disordered" evidence="1">
    <location>
        <begin position="86"/>
        <end position="149"/>
    </location>
</feature>
<feature type="compositionally biased region" description="Low complexity" evidence="1">
    <location>
        <begin position="113"/>
        <end position="124"/>
    </location>
</feature>
<accession>A0A7J6N9F1</accession>
<name>A0A7J6N9F1_PEROL</name>
<reference evidence="2 3" key="1">
    <citation type="submission" date="2020-04" db="EMBL/GenBank/DDBJ databases">
        <title>Perkinsus olseni comparative genomics.</title>
        <authorList>
            <person name="Bogema D.R."/>
        </authorList>
    </citation>
    <scope>NUCLEOTIDE SEQUENCE [LARGE SCALE GENOMIC DNA]</scope>
    <source>
        <strain evidence="2">00978-12</strain>
    </source>
</reference>
<evidence type="ECO:0000313" key="2">
    <source>
        <dbReference type="EMBL" id="KAF4680374.1"/>
    </source>
</evidence>
<dbReference type="EMBL" id="JABANP010000615">
    <property type="protein sequence ID" value="KAF4680374.1"/>
    <property type="molecule type" value="Genomic_DNA"/>
</dbReference>
<gene>
    <name evidence="2" type="ORF">FOZ60_013591</name>
</gene>
<dbReference type="OrthoDB" id="10494919at2759"/>
<evidence type="ECO:0000313" key="3">
    <source>
        <dbReference type="Proteomes" id="UP000541610"/>
    </source>
</evidence>
<sequence length="149" mass="16532">MPVCTRGHPQERRRKLLMHLTDSAYRLISRLIMPSNVTDEEAERLMIEKLQTVYGSIHFDPLKAHHSIDLHAAEIQVIPVVSAVATVAQQPRNKGKGKSTKGVGYYKGGSKGQGQAKGKSYSKGSKGGKGYKRPYDSTFDSYPRKGKYP</sequence>
<dbReference type="AlphaFoldDB" id="A0A7J6N9F1"/>
<protein>
    <submittedName>
        <fullName evidence="2">Uncharacterized protein</fullName>
    </submittedName>
</protein>
<organism evidence="2 3">
    <name type="scientific">Perkinsus olseni</name>
    <name type="common">Perkinsus atlanticus</name>
    <dbReference type="NCBI Taxonomy" id="32597"/>
    <lineage>
        <taxon>Eukaryota</taxon>
        <taxon>Sar</taxon>
        <taxon>Alveolata</taxon>
        <taxon>Perkinsozoa</taxon>
        <taxon>Perkinsea</taxon>
        <taxon>Perkinsida</taxon>
        <taxon>Perkinsidae</taxon>
        <taxon>Perkinsus</taxon>
    </lineage>
</organism>
<dbReference type="Proteomes" id="UP000541610">
    <property type="component" value="Unassembled WGS sequence"/>
</dbReference>
<proteinExistence type="predicted"/>